<feature type="non-terminal residue" evidence="1">
    <location>
        <position position="1"/>
    </location>
</feature>
<accession>A0A9P4S4Q2</accession>
<name>A0A9P4S4Q2_9PEZI</name>
<protein>
    <submittedName>
        <fullName evidence="1">Uncharacterized protein</fullName>
    </submittedName>
</protein>
<evidence type="ECO:0000313" key="2">
    <source>
        <dbReference type="Proteomes" id="UP000799429"/>
    </source>
</evidence>
<evidence type="ECO:0000313" key="1">
    <source>
        <dbReference type="EMBL" id="KAF2835551.1"/>
    </source>
</evidence>
<dbReference type="EMBL" id="MU006108">
    <property type="protein sequence ID" value="KAF2835551.1"/>
    <property type="molecule type" value="Genomic_DNA"/>
</dbReference>
<proteinExistence type="predicted"/>
<gene>
    <name evidence="1" type="ORF">M501DRAFT_914892</name>
</gene>
<keyword evidence="2" id="KW-1185">Reference proteome</keyword>
<comment type="caution">
    <text evidence="1">The sequence shown here is derived from an EMBL/GenBank/DDBJ whole genome shotgun (WGS) entry which is preliminary data.</text>
</comment>
<dbReference type="AlphaFoldDB" id="A0A9P4S4Q2"/>
<feature type="non-terminal residue" evidence="1">
    <location>
        <position position="116"/>
    </location>
</feature>
<sequence length="116" mass="13088">AHEVSLDAITRLQTQISYDTAVLHNQTRDIARLDSVVGRIQQDMRHVLDALDIMRDQISTRPSGPQTAPTGQDRMDDAALEILSNNVTSIAGKVHEIDNLKLQMELMKRRIKTLEE</sequence>
<dbReference type="OrthoDB" id="5396360at2759"/>
<organism evidence="1 2">
    <name type="scientific">Patellaria atrata CBS 101060</name>
    <dbReference type="NCBI Taxonomy" id="1346257"/>
    <lineage>
        <taxon>Eukaryota</taxon>
        <taxon>Fungi</taxon>
        <taxon>Dikarya</taxon>
        <taxon>Ascomycota</taxon>
        <taxon>Pezizomycotina</taxon>
        <taxon>Dothideomycetes</taxon>
        <taxon>Dothideomycetes incertae sedis</taxon>
        <taxon>Patellariales</taxon>
        <taxon>Patellariaceae</taxon>
        <taxon>Patellaria</taxon>
    </lineage>
</organism>
<dbReference type="Proteomes" id="UP000799429">
    <property type="component" value="Unassembled WGS sequence"/>
</dbReference>
<reference evidence="1" key="1">
    <citation type="journal article" date="2020" name="Stud. Mycol.">
        <title>101 Dothideomycetes genomes: a test case for predicting lifestyles and emergence of pathogens.</title>
        <authorList>
            <person name="Haridas S."/>
            <person name="Albert R."/>
            <person name="Binder M."/>
            <person name="Bloem J."/>
            <person name="Labutti K."/>
            <person name="Salamov A."/>
            <person name="Andreopoulos B."/>
            <person name="Baker S."/>
            <person name="Barry K."/>
            <person name="Bills G."/>
            <person name="Bluhm B."/>
            <person name="Cannon C."/>
            <person name="Castanera R."/>
            <person name="Culley D."/>
            <person name="Daum C."/>
            <person name="Ezra D."/>
            <person name="Gonzalez J."/>
            <person name="Henrissat B."/>
            <person name="Kuo A."/>
            <person name="Liang C."/>
            <person name="Lipzen A."/>
            <person name="Lutzoni F."/>
            <person name="Magnuson J."/>
            <person name="Mondo S."/>
            <person name="Nolan M."/>
            <person name="Ohm R."/>
            <person name="Pangilinan J."/>
            <person name="Park H.-J."/>
            <person name="Ramirez L."/>
            <person name="Alfaro M."/>
            <person name="Sun H."/>
            <person name="Tritt A."/>
            <person name="Yoshinaga Y."/>
            <person name="Zwiers L.-H."/>
            <person name="Turgeon B."/>
            <person name="Goodwin S."/>
            <person name="Spatafora J."/>
            <person name="Crous P."/>
            <person name="Grigoriev I."/>
        </authorList>
    </citation>
    <scope>NUCLEOTIDE SEQUENCE</scope>
    <source>
        <strain evidence="1">CBS 101060</strain>
    </source>
</reference>